<evidence type="ECO:0000313" key="2">
    <source>
        <dbReference type="EMBL" id="XBH08172.1"/>
    </source>
</evidence>
<evidence type="ECO:0000256" key="1">
    <source>
        <dbReference type="SAM" id="Phobius"/>
    </source>
</evidence>
<dbReference type="AlphaFoldDB" id="A0AAU7CSQ6"/>
<evidence type="ECO:0008006" key="3">
    <source>
        <dbReference type="Google" id="ProtNLM"/>
    </source>
</evidence>
<keyword evidence="1" id="KW-0472">Membrane</keyword>
<keyword evidence="1" id="KW-0812">Transmembrane</keyword>
<proteinExistence type="predicted"/>
<name>A0AAU7CSQ6_9BACT</name>
<organism evidence="2">
    <name type="scientific">Singulisphaera sp. Ch08</name>
    <dbReference type="NCBI Taxonomy" id="3120278"/>
    <lineage>
        <taxon>Bacteria</taxon>
        <taxon>Pseudomonadati</taxon>
        <taxon>Planctomycetota</taxon>
        <taxon>Planctomycetia</taxon>
        <taxon>Isosphaerales</taxon>
        <taxon>Isosphaeraceae</taxon>
        <taxon>Singulisphaera</taxon>
    </lineage>
</organism>
<dbReference type="RefSeq" id="WP_406701008.1">
    <property type="nucleotide sequence ID" value="NZ_CP155447.1"/>
</dbReference>
<sequence length="176" mass="19935">MRQNRRGYVIVELLLVMSSLVIIFGICVVLMHGLLRLDRTGRNHLAEAASRDRLFRQFRLDVRSASRSKPGRGDATPSDHLELAIPDGRVIDYHVVNGQIVRDEHGKGGQVFHHELYRLPSRALPRFQVRPEESALFVLLQLHREPALAGTRSPEPVCEALLSKDLRFADSQESAR</sequence>
<gene>
    <name evidence="2" type="ORF">V5E97_19670</name>
</gene>
<protein>
    <recommendedName>
        <fullName evidence="3">Prepilin-type N-terminal cleavage/methylation domain-containing protein</fullName>
    </recommendedName>
</protein>
<accession>A0AAU7CSQ6</accession>
<dbReference type="EMBL" id="CP155447">
    <property type="protein sequence ID" value="XBH08172.1"/>
    <property type="molecule type" value="Genomic_DNA"/>
</dbReference>
<feature type="transmembrane region" description="Helical" evidence="1">
    <location>
        <begin position="7"/>
        <end position="35"/>
    </location>
</feature>
<reference evidence="2" key="1">
    <citation type="submission" date="2024-05" db="EMBL/GenBank/DDBJ databases">
        <title>Planctomycetes of the genus Singulisphaera possess chitinolytic capabilities.</title>
        <authorList>
            <person name="Ivanova A."/>
        </authorList>
    </citation>
    <scope>NUCLEOTIDE SEQUENCE</scope>
    <source>
        <strain evidence="2">Ch08T</strain>
    </source>
</reference>
<keyword evidence="1" id="KW-1133">Transmembrane helix</keyword>